<protein>
    <submittedName>
        <fullName evidence="1">Uncharacterized protein</fullName>
    </submittedName>
</protein>
<accession>A0ACB8FCV7</accession>
<name>A0ACB8FCV7_9SAUR</name>
<dbReference type="Proteomes" id="UP000827872">
    <property type="component" value="Linkage Group LG09"/>
</dbReference>
<proteinExistence type="predicted"/>
<keyword evidence="2" id="KW-1185">Reference proteome</keyword>
<dbReference type="EMBL" id="CM037622">
    <property type="protein sequence ID" value="KAH8003225.1"/>
    <property type="molecule type" value="Genomic_DNA"/>
</dbReference>
<sequence length="116" mass="12403">MFIDRADIFLINAKPEMCKAGAQLTVWQPDAAALLKVRKGGPVLGLPGYCSAPSGTLEVKAKTYQHIGGDSGTPPKLIVENSRASPHVLMSHPGFPPDVTWAFPLPAFLPPAWAQE</sequence>
<organism evidence="1 2">
    <name type="scientific">Sphaerodactylus townsendi</name>
    <dbReference type="NCBI Taxonomy" id="933632"/>
    <lineage>
        <taxon>Eukaryota</taxon>
        <taxon>Metazoa</taxon>
        <taxon>Chordata</taxon>
        <taxon>Craniata</taxon>
        <taxon>Vertebrata</taxon>
        <taxon>Euteleostomi</taxon>
        <taxon>Lepidosauria</taxon>
        <taxon>Squamata</taxon>
        <taxon>Bifurcata</taxon>
        <taxon>Gekkota</taxon>
        <taxon>Sphaerodactylidae</taxon>
        <taxon>Sphaerodactylus</taxon>
    </lineage>
</organism>
<gene>
    <name evidence="1" type="ORF">K3G42_015497</name>
</gene>
<evidence type="ECO:0000313" key="2">
    <source>
        <dbReference type="Proteomes" id="UP000827872"/>
    </source>
</evidence>
<reference evidence="1" key="1">
    <citation type="submission" date="2021-08" db="EMBL/GenBank/DDBJ databases">
        <title>The first chromosome-level gecko genome reveals the dynamic sex chromosomes of Neotropical dwarf geckos (Sphaerodactylidae: Sphaerodactylus).</title>
        <authorList>
            <person name="Pinto B.J."/>
            <person name="Keating S.E."/>
            <person name="Gamble T."/>
        </authorList>
    </citation>
    <scope>NUCLEOTIDE SEQUENCE</scope>
    <source>
        <strain evidence="1">TG3544</strain>
    </source>
</reference>
<comment type="caution">
    <text evidence="1">The sequence shown here is derived from an EMBL/GenBank/DDBJ whole genome shotgun (WGS) entry which is preliminary data.</text>
</comment>
<evidence type="ECO:0000313" key="1">
    <source>
        <dbReference type="EMBL" id="KAH8003225.1"/>
    </source>
</evidence>